<dbReference type="PROSITE" id="PS51257">
    <property type="entry name" value="PROKAR_LIPOPROTEIN"/>
    <property type="match status" value="1"/>
</dbReference>
<name>A0A5E7G345_PSEFL</name>
<dbReference type="AlphaFoldDB" id="A0A5E7G345"/>
<reference evidence="2 3" key="1">
    <citation type="submission" date="2019-09" db="EMBL/GenBank/DDBJ databases">
        <authorList>
            <person name="Chandra G."/>
            <person name="Truman W A."/>
        </authorList>
    </citation>
    <scope>NUCLEOTIDE SEQUENCE [LARGE SCALE GENOMIC DNA]</scope>
    <source>
        <strain evidence="2">PS710</strain>
    </source>
</reference>
<gene>
    <name evidence="2" type="ORF">PS710_06607</name>
</gene>
<dbReference type="EMBL" id="CABVHW010000089">
    <property type="protein sequence ID" value="VVO45252.1"/>
    <property type="molecule type" value="Genomic_DNA"/>
</dbReference>
<organism evidence="2 3">
    <name type="scientific">Pseudomonas fluorescens</name>
    <dbReference type="NCBI Taxonomy" id="294"/>
    <lineage>
        <taxon>Bacteria</taxon>
        <taxon>Pseudomonadati</taxon>
        <taxon>Pseudomonadota</taxon>
        <taxon>Gammaproteobacteria</taxon>
        <taxon>Pseudomonadales</taxon>
        <taxon>Pseudomonadaceae</taxon>
        <taxon>Pseudomonas</taxon>
    </lineage>
</organism>
<dbReference type="Proteomes" id="UP000381093">
    <property type="component" value="Unassembled WGS sequence"/>
</dbReference>
<evidence type="ECO:0008006" key="4">
    <source>
        <dbReference type="Google" id="ProtNLM"/>
    </source>
</evidence>
<keyword evidence="1" id="KW-0472">Membrane</keyword>
<accession>A0A5E7G345</accession>
<evidence type="ECO:0000313" key="3">
    <source>
        <dbReference type="Proteomes" id="UP000381093"/>
    </source>
</evidence>
<keyword evidence="1" id="KW-1133">Transmembrane helix</keyword>
<feature type="transmembrane region" description="Helical" evidence="1">
    <location>
        <begin position="129"/>
        <end position="150"/>
    </location>
</feature>
<keyword evidence="1" id="KW-0812">Transmembrane</keyword>
<sequence length="182" mass="19832">MVRTRSREVAAISRDVAPISVVVAAVSVAVACCCLEVAAISVTEVVTCTEERWAWDTRDVSSAIMSLKPVSTAPNSSLRARFRRRLRSPVRMISRISTIRFIGAMMARINSRPQRPAANTATSREMPMMIFAVSTASSMAMMSWSATALFSRRMSLSFMRPAVQTGVSCSLNSLMACASSLR</sequence>
<evidence type="ECO:0000313" key="2">
    <source>
        <dbReference type="EMBL" id="VVO45252.1"/>
    </source>
</evidence>
<protein>
    <recommendedName>
        <fullName evidence="4">Lipoprotein</fullName>
    </recommendedName>
</protein>
<evidence type="ECO:0000256" key="1">
    <source>
        <dbReference type="SAM" id="Phobius"/>
    </source>
</evidence>
<proteinExistence type="predicted"/>